<reference evidence="3" key="1">
    <citation type="submission" date="2013-05" db="EMBL/GenBank/DDBJ databases">
        <title>Genome assembly of Cystobacter fuscus DSM 2262.</title>
        <authorList>
            <person name="Sharma G."/>
            <person name="Khatri I."/>
            <person name="Kaur C."/>
            <person name="Mayilraj S."/>
            <person name="Subramanian S."/>
        </authorList>
    </citation>
    <scope>NUCLEOTIDE SEQUENCE [LARGE SCALE GENOMIC DNA]</scope>
    <source>
        <strain evidence="3">DSM 2262</strain>
    </source>
</reference>
<dbReference type="eggNOG" id="ENOG502Z7VT">
    <property type="taxonomic scope" value="Bacteria"/>
</dbReference>
<organism evidence="3 4">
    <name type="scientific">Cystobacter fuscus (strain ATCC 25194 / DSM 2262 / NBRC 100088 / M29)</name>
    <dbReference type="NCBI Taxonomy" id="1242864"/>
    <lineage>
        <taxon>Bacteria</taxon>
        <taxon>Pseudomonadati</taxon>
        <taxon>Myxococcota</taxon>
        <taxon>Myxococcia</taxon>
        <taxon>Myxococcales</taxon>
        <taxon>Cystobacterineae</taxon>
        <taxon>Archangiaceae</taxon>
        <taxon>Cystobacter</taxon>
    </lineage>
</organism>
<proteinExistence type="predicted"/>
<evidence type="ECO:0000256" key="1">
    <source>
        <dbReference type="SAM" id="MobiDB-lite"/>
    </source>
</evidence>
<protein>
    <recommendedName>
        <fullName evidence="2">Abortive phage infection protein C-terminal domain-containing protein</fullName>
    </recommendedName>
</protein>
<comment type="caution">
    <text evidence="3">The sequence shown here is derived from an EMBL/GenBank/DDBJ whole genome shotgun (WGS) entry which is preliminary data.</text>
</comment>
<gene>
    <name evidence="3" type="ORF">D187_004208</name>
</gene>
<keyword evidence="4" id="KW-1185">Reference proteome</keyword>
<evidence type="ECO:0000259" key="2">
    <source>
        <dbReference type="Pfam" id="PF10592"/>
    </source>
</evidence>
<evidence type="ECO:0000313" key="3">
    <source>
        <dbReference type="EMBL" id="EPX58171.1"/>
    </source>
</evidence>
<dbReference type="AlphaFoldDB" id="S9P4R9"/>
<sequence length="591" mass="65568">MSASAVLKAFEHRKDLAKYGSNALILFALQLKHHIDDIHAVATDALTDGSNDKKCDLVYVDRGSRLAVIAQGYFSKQPKKEAPANKASDLNTALTWLLTTSIKSLPAKIRPAATDLREALKNKEIDVLEIWYVHNCAESVNVDNELASVASGVKVALNSAYKDSGCDEVQPLEVGLNTLGTWYRSIETAVLVSDEFTVQVPGGYAITEGKWAAFSTAVPAKWLYELYKKHQTDLFSANVRDYLGSRKSDSNINHGIKESAEQKPSEFWAFNNGITALVNDFIEPESKNKILTIKGISIVNGAQTTGAIGSLDNPPVQNAMVPARFIKCTSPDLVQEIVRYNNSQNKVAPADFRSTDAIQERLRQEFAQRPSKISYLGGRRGGAQDAIQRPGSGNHIPSDTAAQSLTAFHGNPSVAYSRKSDIWESDKYYSSVFSDHTHAEHILFVCALHQVISKIKMDIFQKKEEELTETDRENLNFFRLRGSIHMFMAAVGACMETILGHTVPSKFTLRFRKSPKLSEAEQAWRPVLDCCIPFQSVLRPPLEGSLTTTADINQPITQFRSFVNSTRSSNKKIYDEFAAKVTAEPWITKKK</sequence>
<accession>S9P4R9</accession>
<dbReference type="Pfam" id="PF10592">
    <property type="entry name" value="AIPR"/>
    <property type="match status" value="1"/>
</dbReference>
<dbReference type="RefSeq" id="WP_002624214.1">
    <property type="nucleotide sequence ID" value="NZ_ANAH02000026.1"/>
</dbReference>
<feature type="region of interest" description="Disordered" evidence="1">
    <location>
        <begin position="377"/>
        <end position="399"/>
    </location>
</feature>
<dbReference type="EMBL" id="ANAH02000026">
    <property type="protein sequence ID" value="EPX58171.1"/>
    <property type="molecule type" value="Genomic_DNA"/>
</dbReference>
<evidence type="ECO:0000313" key="4">
    <source>
        <dbReference type="Proteomes" id="UP000011682"/>
    </source>
</evidence>
<dbReference type="OrthoDB" id="9806213at2"/>
<dbReference type="Proteomes" id="UP000011682">
    <property type="component" value="Unassembled WGS sequence"/>
</dbReference>
<dbReference type="InterPro" id="IPR018891">
    <property type="entry name" value="AIPR_C"/>
</dbReference>
<feature type="domain" description="Abortive phage infection protein C-terminal" evidence="2">
    <location>
        <begin position="235"/>
        <end position="454"/>
    </location>
</feature>
<name>S9P4R9_CYSF2</name>